<feature type="region of interest" description="Disordered" evidence="1">
    <location>
        <begin position="332"/>
        <end position="354"/>
    </location>
</feature>
<evidence type="ECO:0000313" key="3">
    <source>
        <dbReference type="Proteomes" id="UP001172673"/>
    </source>
</evidence>
<sequence>MAPRGFNKAAGNWWLHDEIENHVTAKLSHCQPVREEGTGRIFCNMKLPVYTVERDAANPQSESVRNVQLYDIDEDIRDTRSPRSYISSKRLQREGWTMHSWETEGEQVWNIVRCPSGKAAMLVRDMGYGVFKVKIPSRRQMDDYPDWERVSDSGEPPVLDRYGEPPVGNHTPVDPNERATLLGPLILPPLRQTRIPPPIQQHINPMDPQPRQQYSAPELIRYNMGPPPAQQSANPLPVQYYNYPEPIRPQMHSGSAQQYVNPAPAPGRELLMQEESLEEENEELLTDEDEGEDFLLQPRHYPPVYEGYIPQEVSQPVTSAPAAALPQDLMDYEYGRGGEREVEYDDDDAPYESD</sequence>
<protein>
    <submittedName>
        <fullName evidence="2">Uncharacterized protein</fullName>
    </submittedName>
</protein>
<feature type="region of interest" description="Disordered" evidence="1">
    <location>
        <begin position="144"/>
        <end position="173"/>
    </location>
</feature>
<proteinExistence type="predicted"/>
<keyword evidence="3" id="KW-1185">Reference proteome</keyword>
<dbReference type="EMBL" id="JAPDRK010000014">
    <property type="protein sequence ID" value="KAJ9606287.1"/>
    <property type="molecule type" value="Genomic_DNA"/>
</dbReference>
<gene>
    <name evidence="2" type="ORF">H2200_009248</name>
</gene>
<reference evidence="2" key="1">
    <citation type="submission" date="2022-10" db="EMBL/GenBank/DDBJ databases">
        <title>Culturing micro-colonial fungi from biological soil crusts in the Mojave desert and describing Neophaeococcomyces mojavensis, and introducing the new genera and species Taxawa tesnikishii.</title>
        <authorList>
            <person name="Kurbessoian T."/>
            <person name="Stajich J.E."/>
        </authorList>
    </citation>
    <scope>NUCLEOTIDE SEQUENCE</scope>
    <source>
        <strain evidence="2">TK_41</strain>
    </source>
</reference>
<comment type="caution">
    <text evidence="2">The sequence shown here is derived from an EMBL/GenBank/DDBJ whole genome shotgun (WGS) entry which is preliminary data.</text>
</comment>
<dbReference type="Proteomes" id="UP001172673">
    <property type="component" value="Unassembled WGS sequence"/>
</dbReference>
<evidence type="ECO:0000256" key="1">
    <source>
        <dbReference type="SAM" id="MobiDB-lite"/>
    </source>
</evidence>
<evidence type="ECO:0000313" key="2">
    <source>
        <dbReference type="EMBL" id="KAJ9606287.1"/>
    </source>
</evidence>
<feature type="compositionally biased region" description="Acidic residues" evidence="1">
    <location>
        <begin position="342"/>
        <end position="354"/>
    </location>
</feature>
<accession>A0AA38X3R4</accession>
<organism evidence="2 3">
    <name type="scientific">Cladophialophora chaetospira</name>
    <dbReference type="NCBI Taxonomy" id="386627"/>
    <lineage>
        <taxon>Eukaryota</taxon>
        <taxon>Fungi</taxon>
        <taxon>Dikarya</taxon>
        <taxon>Ascomycota</taxon>
        <taxon>Pezizomycotina</taxon>
        <taxon>Eurotiomycetes</taxon>
        <taxon>Chaetothyriomycetidae</taxon>
        <taxon>Chaetothyriales</taxon>
        <taxon>Herpotrichiellaceae</taxon>
        <taxon>Cladophialophora</taxon>
    </lineage>
</organism>
<dbReference type="AlphaFoldDB" id="A0AA38X3R4"/>
<name>A0AA38X3R4_9EURO</name>